<evidence type="ECO:0000256" key="1">
    <source>
        <dbReference type="SAM" id="MobiDB-lite"/>
    </source>
</evidence>
<organism evidence="2 3">
    <name type="scientific">Neoroseomonas lacus</name>
    <dbReference type="NCBI Taxonomy" id="287609"/>
    <lineage>
        <taxon>Bacteria</taxon>
        <taxon>Pseudomonadati</taxon>
        <taxon>Pseudomonadota</taxon>
        <taxon>Alphaproteobacteria</taxon>
        <taxon>Acetobacterales</taxon>
        <taxon>Acetobacteraceae</taxon>
        <taxon>Neoroseomonas</taxon>
    </lineage>
</organism>
<dbReference type="EMBL" id="BMKW01000004">
    <property type="protein sequence ID" value="GGJ13580.1"/>
    <property type="molecule type" value="Genomic_DNA"/>
</dbReference>
<reference evidence="2" key="2">
    <citation type="submission" date="2020-09" db="EMBL/GenBank/DDBJ databases">
        <authorList>
            <person name="Sun Q."/>
            <person name="Zhou Y."/>
        </authorList>
    </citation>
    <scope>NUCLEOTIDE SEQUENCE</scope>
    <source>
        <strain evidence="2">CGMCC 1.3617</strain>
    </source>
</reference>
<protein>
    <submittedName>
        <fullName evidence="2">Uncharacterized protein</fullName>
    </submittedName>
</protein>
<evidence type="ECO:0000313" key="2">
    <source>
        <dbReference type="EMBL" id="GGJ13580.1"/>
    </source>
</evidence>
<dbReference type="AlphaFoldDB" id="A0A917KGT2"/>
<accession>A0A917KGT2</accession>
<proteinExistence type="predicted"/>
<feature type="region of interest" description="Disordered" evidence="1">
    <location>
        <begin position="63"/>
        <end position="83"/>
    </location>
</feature>
<gene>
    <name evidence="2" type="ORF">GCM10011320_21010</name>
</gene>
<name>A0A917KGT2_9PROT</name>
<sequence length="110" mass="11529">MKSPDRLTMFARTIGQKGFRGPSGTAAALEPLAGAGAGVHVVMLPAGAMTMVYADRLPLTRPGITRMSDAGDRNRVGAATLPAEAPRPLTFRDGARARRRILIEAPTSCA</sequence>
<keyword evidence="3" id="KW-1185">Reference proteome</keyword>
<evidence type="ECO:0000313" key="3">
    <source>
        <dbReference type="Proteomes" id="UP000661507"/>
    </source>
</evidence>
<comment type="caution">
    <text evidence="2">The sequence shown here is derived from an EMBL/GenBank/DDBJ whole genome shotgun (WGS) entry which is preliminary data.</text>
</comment>
<reference evidence="2" key="1">
    <citation type="journal article" date="2014" name="Int. J. Syst. Evol. Microbiol.">
        <title>Complete genome sequence of Corynebacterium casei LMG S-19264T (=DSM 44701T), isolated from a smear-ripened cheese.</title>
        <authorList>
            <consortium name="US DOE Joint Genome Institute (JGI-PGF)"/>
            <person name="Walter F."/>
            <person name="Albersmeier A."/>
            <person name="Kalinowski J."/>
            <person name="Ruckert C."/>
        </authorList>
    </citation>
    <scope>NUCLEOTIDE SEQUENCE</scope>
    <source>
        <strain evidence="2">CGMCC 1.3617</strain>
    </source>
</reference>
<dbReference type="Proteomes" id="UP000661507">
    <property type="component" value="Unassembled WGS sequence"/>
</dbReference>